<gene>
    <name evidence="1" type="ORF">DME_LOCUS1574</name>
</gene>
<organism evidence="2 4">
    <name type="scientific">Dracunculus medinensis</name>
    <name type="common">Guinea worm</name>
    <dbReference type="NCBI Taxonomy" id="318479"/>
    <lineage>
        <taxon>Eukaryota</taxon>
        <taxon>Metazoa</taxon>
        <taxon>Ecdysozoa</taxon>
        <taxon>Nematoda</taxon>
        <taxon>Chromadorea</taxon>
        <taxon>Rhabditida</taxon>
        <taxon>Spirurina</taxon>
        <taxon>Dracunculoidea</taxon>
        <taxon>Dracunculidae</taxon>
        <taxon>Dracunculus</taxon>
    </lineage>
</organism>
<sequence>MKKKEKISEMNLNISNVEYELSNYAELLKKAIVPGKGQSFKIQASVKNANAFAKRRSQKLLRSAPSSNLVGLKVLIKKLYSDRVELIKQCSVNDLRRIVYSPQLMSFLEGQKLVACFIKKIGVKEFWQIAKKSIALPSTSLIHCSGYGEVFFIAWKNAAKDDGNDEFRKSIEEDLLMDVVFYAIRSDISISKKFLAAILTFNKHINKQIGSLIYRIFQPNLWRNLKAVNQIIRYNACCLFLPFYPILHEDDFENNEIMINQQKILLSLLHDESSSIRAQSVKRFLFILSTYWNTFPTDFIKQSLATIVDSLSSDQVIDVRLAVYEGMHYLLSCSNAINATEVALKCLMKKKGINDDNDKVRLQAFKLLNALKRHRFIKVWDVVDIDDVLTCLELEESESVAEQRYISNDQNLYNELQIMN</sequence>
<evidence type="ECO:0000313" key="4">
    <source>
        <dbReference type="WBParaSite" id="DME_0000702201-mRNA-1"/>
    </source>
</evidence>
<dbReference type="PANTHER" id="PTHR16199">
    <property type="entry name" value="CONDENSIN-2 COMPLEX SUBUNIT G2"/>
    <property type="match status" value="1"/>
</dbReference>
<name>A0A0N4UHI9_DRAME</name>
<dbReference type="EMBL" id="UYYG01000025">
    <property type="protein sequence ID" value="VDN51601.1"/>
    <property type="molecule type" value="Genomic_DNA"/>
</dbReference>
<dbReference type="OrthoDB" id="5858615at2759"/>
<evidence type="ECO:0000313" key="3">
    <source>
        <dbReference type="Proteomes" id="UP000274756"/>
    </source>
</evidence>
<dbReference type="Proteomes" id="UP000038040">
    <property type="component" value="Unplaced"/>
</dbReference>
<proteinExistence type="predicted"/>
<dbReference type="WBParaSite" id="DME_0000702201-mRNA-1">
    <property type="protein sequence ID" value="DME_0000702201-mRNA-1"/>
    <property type="gene ID" value="DME_0000702201"/>
</dbReference>
<keyword evidence="3" id="KW-1185">Reference proteome</keyword>
<evidence type="ECO:0000313" key="2">
    <source>
        <dbReference type="Proteomes" id="UP000038040"/>
    </source>
</evidence>
<dbReference type="InterPro" id="IPR016024">
    <property type="entry name" value="ARM-type_fold"/>
</dbReference>
<dbReference type="GO" id="GO:0000796">
    <property type="term" value="C:condensin complex"/>
    <property type="evidence" value="ECO:0007669"/>
    <property type="project" value="TreeGrafter"/>
</dbReference>
<reference evidence="1 3" key="2">
    <citation type="submission" date="2018-11" db="EMBL/GenBank/DDBJ databases">
        <authorList>
            <consortium name="Pathogen Informatics"/>
        </authorList>
    </citation>
    <scope>NUCLEOTIDE SEQUENCE [LARGE SCALE GENOMIC DNA]</scope>
</reference>
<dbReference type="Proteomes" id="UP000274756">
    <property type="component" value="Unassembled WGS sequence"/>
</dbReference>
<dbReference type="InterPro" id="IPR024741">
    <property type="entry name" value="Condensin2_G2"/>
</dbReference>
<dbReference type="InterPro" id="IPR011989">
    <property type="entry name" value="ARM-like"/>
</dbReference>
<dbReference type="Pfam" id="PF12422">
    <property type="entry name" value="Condensin2nSMC"/>
    <property type="match status" value="1"/>
</dbReference>
<dbReference type="GO" id="GO:0005634">
    <property type="term" value="C:nucleus"/>
    <property type="evidence" value="ECO:0007669"/>
    <property type="project" value="InterPro"/>
</dbReference>
<dbReference type="SUPFAM" id="SSF48371">
    <property type="entry name" value="ARM repeat"/>
    <property type="match status" value="1"/>
</dbReference>
<accession>A0A0N4UHI9</accession>
<dbReference type="GO" id="GO:0000070">
    <property type="term" value="P:mitotic sister chromatid segregation"/>
    <property type="evidence" value="ECO:0007669"/>
    <property type="project" value="TreeGrafter"/>
</dbReference>
<dbReference type="PANTHER" id="PTHR16199:SF4">
    <property type="entry name" value="CONDENSIN-2 COMPLEX SUBUNIT G2"/>
    <property type="match status" value="1"/>
</dbReference>
<dbReference type="STRING" id="318479.A0A0N4UHI9"/>
<dbReference type="Gene3D" id="1.25.10.10">
    <property type="entry name" value="Leucine-rich Repeat Variant"/>
    <property type="match status" value="1"/>
</dbReference>
<reference evidence="4" key="1">
    <citation type="submission" date="2017-02" db="UniProtKB">
        <authorList>
            <consortium name="WormBaseParasite"/>
        </authorList>
    </citation>
    <scope>IDENTIFICATION</scope>
</reference>
<protein>
    <submittedName>
        <fullName evidence="4">Condensin complex subunit 1 C-terminal domain-containing protein</fullName>
    </submittedName>
</protein>
<evidence type="ECO:0000313" key="1">
    <source>
        <dbReference type="EMBL" id="VDN51601.1"/>
    </source>
</evidence>
<dbReference type="AlphaFoldDB" id="A0A0N4UHI9"/>